<dbReference type="Gene3D" id="1.20.210.10">
    <property type="entry name" value="Cytochrome c oxidase-like, subunit I domain"/>
    <property type="match status" value="1"/>
</dbReference>
<dbReference type="AlphaFoldDB" id="A0A484GJX5"/>
<organism evidence="2 3">
    <name type="scientific">Sousa chinensis</name>
    <name type="common">Indo-pacific humpbacked dolphin</name>
    <name type="synonym">Steno chinensis</name>
    <dbReference type="NCBI Taxonomy" id="103600"/>
    <lineage>
        <taxon>Eukaryota</taxon>
        <taxon>Metazoa</taxon>
        <taxon>Chordata</taxon>
        <taxon>Craniata</taxon>
        <taxon>Vertebrata</taxon>
        <taxon>Euteleostomi</taxon>
        <taxon>Mammalia</taxon>
        <taxon>Eutheria</taxon>
        <taxon>Laurasiatheria</taxon>
        <taxon>Artiodactyla</taxon>
        <taxon>Whippomorpha</taxon>
        <taxon>Cetacea</taxon>
        <taxon>Odontoceti</taxon>
        <taxon>Delphinidae</taxon>
        <taxon>Sousa</taxon>
    </lineage>
</organism>
<evidence type="ECO:0000313" key="3">
    <source>
        <dbReference type="Proteomes" id="UP000295264"/>
    </source>
</evidence>
<dbReference type="InterPro" id="IPR023616">
    <property type="entry name" value="Cyt_c_oxase-like_su1_dom"/>
</dbReference>
<evidence type="ECO:0000313" key="2">
    <source>
        <dbReference type="EMBL" id="TEA35859.1"/>
    </source>
</evidence>
<dbReference type="InterPro" id="IPR036927">
    <property type="entry name" value="Cyt_c_oxase-like_su1_sf"/>
</dbReference>
<dbReference type="EMBL" id="QWLN02007125">
    <property type="protein sequence ID" value="TEA35859.1"/>
    <property type="molecule type" value="Genomic_DNA"/>
</dbReference>
<feature type="domain" description="Cytochrome oxidase subunit I profile" evidence="1">
    <location>
        <begin position="1"/>
        <end position="44"/>
    </location>
</feature>
<sequence>VGGLTGIISANSSPGIVLQDTHYVGAHFHDVASMGAAFTIIGGF</sequence>
<evidence type="ECO:0000259" key="1">
    <source>
        <dbReference type="PROSITE" id="PS50855"/>
    </source>
</evidence>
<protein>
    <recommendedName>
        <fullName evidence="1">Cytochrome oxidase subunit I profile domain-containing protein</fullName>
    </recommendedName>
</protein>
<feature type="non-terminal residue" evidence="2">
    <location>
        <position position="44"/>
    </location>
</feature>
<dbReference type="SUPFAM" id="SSF81442">
    <property type="entry name" value="Cytochrome c oxidase subunit I-like"/>
    <property type="match status" value="1"/>
</dbReference>
<dbReference type="GO" id="GO:0004129">
    <property type="term" value="F:cytochrome-c oxidase activity"/>
    <property type="evidence" value="ECO:0007669"/>
    <property type="project" value="InterPro"/>
</dbReference>
<dbReference type="Proteomes" id="UP000295264">
    <property type="component" value="Unassembled WGS sequence"/>
</dbReference>
<comment type="caution">
    <text evidence="2">The sequence shown here is derived from an EMBL/GenBank/DDBJ whole genome shotgun (WGS) entry which is preliminary data.</text>
</comment>
<gene>
    <name evidence="2" type="ORF">DBR06_SOUSAS19610002</name>
</gene>
<proteinExistence type="predicted"/>
<name>A0A484GJX5_SOUCH</name>
<dbReference type="PROSITE" id="PS50855">
    <property type="entry name" value="COX1"/>
    <property type="match status" value="1"/>
</dbReference>
<keyword evidence="3" id="KW-1185">Reference proteome</keyword>
<feature type="non-terminal residue" evidence="2">
    <location>
        <position position="1"/>
    </location>
</feature>
<reference evidence="2 3" key="1">
    <citation type="journal article" date="2018" name="Genomics">
        <title>Molecular footprints of inshore aquatic adaptation in Indo-Pacific humpback dolphin (Sousa chinensis).</title>
        <authorList>
            <person name="Ming Y."/>
            <person name="Jian J."/>
            <person name="Yu F."/>
            <person name="Yu X."/>
            <person name="Wang J."/>
            <person name="Liu W."/>
        </authorList>
    </citation>
    <scope>NUCLEOTIDE SEQUENCE [LARGE SCALE GENOMIC DNA]</scope>
    <source>
        <strain evidence="2">MY-2018</strain>
        <tissue evidence="2">Skin</tissue>
    </source>
</reference>
<accession>A0A484GJX5</accession>